<dbReference type="Proteomes" id="UP000072763">
    <property type="component" value="Unassembled WGS sequence"/>
</dbReference>
<reference evidence="2 3" key="1">
    <citation type="journal article" date="2016" name="Front. Microbiol.">
        <title>Genomic Resource of Rice Seed Associated Bacteria.</title>
        <authorList>
            <person name="Midha S."/>
            <person name="Bansal K."/>
            <person name="Sharma S."/>
            <person name="Kumar N."/>
            <person name="Patil P.P."/>
            <person name="Chaudhry V."/>
            <person name="Patil P.B."/>
        </authorList>
    </citation>
    <scope>NUCLEOTIDE SEQUENCE [LARGE SCALE GENOMIC DNA]</scope>
    <source>
        <strain evidence="2 3">NS359</strain>
    </source>
</reference>
<dbReference type="EMBL" id="LDRC01000088">
    <property type="protein sequence ID" value="KTR49023.1"/>
    <property type="molecule type" value="Genomic_DNA"/>
</dbReference>
<gene>
    <name evidence="2" type="ORF">NS359_14375</name>
</gene>
<dbReference type="PATRIC" id="fig|465820.4.peg.3249"/>
<protein>
    <recommendedName>
        <fullName evidence="1">Aminoglycoside phosphotransferase domain-containing protein</fullName>
    </recommendedName>
</protein>
<dbReference type="AlphaFoldDB" id="A0A147DMN2"/>
<feature type="domain" description="Aminoglycoside phosphotransferase" evidence="1">
    <location>
        <begin position="92"/>
        <end position="161"/>
    </location>
</feature>
<comment type="caution">
    <text evidence="2">The sequence shown here is derived from an EMBL/GenBank/DDBJ whole genome shotgun (WGS) entry which is preliminary data.</text>
</comment>
<organism evidence="2 3">
    <name type="scientific">Curtobacterium oceanosedimentum</name>
    <dbReference type="NCBI Taxonomy" id="465820"/>
    <lineage>
        <taxon>Bacteria</taxon>
        <taxon>Bacillati</taxon>
        <taxon>Actinomycetota</taxon>
        <taxon>Actinomycetes</taxon>
        <taxon>Micrococcales</taxon>
        <taxon>Microbacteriaceae</taxon>
        <taxon>Curtobacterium</taxon>
    </lineage>
</organism>
<dbReference type="Pfam" id="PF01636">
    <property type="entry name" value="APH"/>
    <property type="match status" value="1"/>
</dbReference>
<name>A0A147DMN2_9MICO</name>
<evidence type="ECO:0000313" key="3">
    <source>
        <dbReference type="Proteomes" id="UP000072763"/>
    </source>
</evidence>
<dbReference type="OrthoDB" id="236897at2"/>
<dbReference type="RefSeq" id="WP_058750579.1">
    <property type="nucleotide sequence ID" value="NZ_LDRC01000088.1"/>
</dbReference>
<evidence type="ECO:0000313" key="2">
    <source>
        <dbReference type="EMBL" id="KTR49023.1"/>
    </source>
</evidence>
<dbReference type="STRING" id="465820.NS263_10415"/>
<dbReference type="InterPro" id="IPR002575">
    <property type="entry name" value="Aminoglycoside_PTrfase"/>
</dbReference>
<accession>A0A147DMN2</accession>
<sequence length="250" mass="26959">MERVTRADDRVHRPAGPWTPTVHRLLAHLHEQGFVAAPEPIAVGGAVETVSFVPGTAGNYPWSTEIASEAALVTSARLLRQYHDVAATYPRDATVDVWSQAERLPVETIVHGDFAPYNCVYDGIAAVGLIDFDTAHPGPRVWDVASAVYRFAPFTTGLVEGGTAPGLDERLDRAAEFCRAYGLDDRSRGVLVETMTASLVALVTTMETEAAAGNPKFLSDLEHGHADLYRADVTWIESHADAIHEAVTAG</sequence>
<dbReference type="SUPFAM" id="SSF56112">
    <property type="entry name" value="Protein kinase-like (PK-like)"/>
    <property type="match status" value="1"/>
</dbReference>
<dbReference type="Gene3D" id="3.90.1200.10">
    <property type="match status" value="1"/>
</dbReference>
<evidence type="ECO:0000259" key="1">
    <source>
        <dbReference type="Pfam" id="PF01636"/>
    </source>
</evidence>
<proteinExistence type="predicted"/>
<dbReference type="InterPro" id="IPR011009">
    <property type="entry name" value="Kinase-like_dom_sf"/>
</dbReference>